<dbReference type="SUPFAM" id="SSF55040">
    <property type="entry name" value="Molybdenum cofactor biosynthesis protein C, MoaC"/>
    <property type="match status" value="1"/>
</dbReference>
<evidence type="ECO:0000256" key="3">
    <source>
        <dbReference type="ARBA" id="ARBA00012575"/>
    </source>
</evidence>
<feature type="binding site" evidence="6">
    <location>
        <begin position="77"/>
        <end position="79"/>
    </location>
    <ligand>
        <name>substrate</name>
    </ligand>
</feature>
<dbReference type="InterPro" id="IPR002820">
    <property type="entry name" value="Mopterin_CF_biosynth-C_dom"/>
</dbReference>
<evidence type="ECO:0000256" key="4">
    <source>
        <dbReference type="ARBA" id="ARBA00023150"/>
    </source>
</evidence>
<feature type="binding site" evidence="6">
    <location>
        <begin position="115"/>
        <end position="116"/>
    </location>
    <ligand>
        <name>substrate</name>
    </ligand>
</feature>
<keyword evidence="5 6" id="KW-0456">Lyase</keyword>
<sequence>MEEKNLTHFDEKGNARMVDVSKKEITTRTALAQGSIYVSREIMEAVCSKSVKKGDVLAVAQVAGIMAVKQTASLIPMCHTLLLENCSVEFRISREEGKITAFCTVKTQGKTGVEMEALTGVSGALLTIYDMCKALDKGMRIGDIHLVEKTGGKSGDFHYNSLIEKGREEEL</sequence>
<gene>
    <name evidence="6 8" type="primary">moaC</name>
    <name evidence="8" type="ORF">H9809_10125</name>
</gene>
<comment type="catalytic activity">
    <reaction evidence="1 6">
        <text>(8S)-3',8-cyclo-7,8-dihydroguanosine 5'-triphosphate = cyclic pyranopterin phosphate + diphosphate</text>
        <dbReference type="Rhea" id="RHEA:49580"/>
        <dbReference type="ChEBI" id="CHEBI:33019"/>
        <dbReference type="ChEBI" id="CHEBI:59648"/>
        <dbReference type="ChEBI" id="CHEBI:131766"/>
        <dbReference type="EC" id="4.6.1.17"/>
    </reaction>
</comment>
<dbReference type="Gene3D" id="3.30.70.640">
    <property type="entry name" value="Molybdopterin cofactor biosynthesis C (MoaC) domain"/>
    <property type="match status" value="1"/>
</dbReference>
<dbReference type="AlphaFoldDB" id="A0A9D2FRX8"/>
<dbReference type="Proteomes" id="UP000824056">
    <property type="component" value="Unassembled WGS sequence"/>
</dbReference>
<reference evidence="8" key="2">
    <citation type="submission" date="2021-04" db="EMBL/GenBank/DDBJ databases">
        <authorList>
            <person name="Gilroy R."/>
        </authorList>
    </citation>
    <scope>NUCLEOTIDE SEQUENCE</scope>
    <source>
        <strain evidence="8">1068</strain>
    </source>
</reference>
<name>A0A9D2FRX8_9FIRM</name>
<dbReference type="InterPro" id="IPR023045">
    <property type="entry name" value="MoaC"/>
</dbReference>
<comment type="pathway">
    <text evidence="2 6">Cofactor biosynthesis; molybdopterin biosynthesis.</text>
</comment>
<dbReference type="EC" id="4.6.1.17" evidence="3 6"/>
<dbReference type="EMBL" id="DXBG01000237">
    <property type="protein sequence ID" value="HIZ66239.1"/>
    <property type="molecule type" value="Genomic_DNA"/>
</dbReference>
<comment type="similarity">
    <text evidence="6">Belongs to the MoaC family.</text>
</comment>
<protein>
    <recommendedName>
        <fullName evidence="3 6">Cyclic pyranopterin monophosphate synthase</fullName>
        <ecNumber evidence="3 6">4.6.1.17</ecNumber>
    </recommendedName>
    <alternativeName>
        <fullName evidence="6">Molybdenum cofactor biosynthesis protein C</fullName>
    </alternativeName>
</protein>
<comment type="subunit">
    <text evidence="6">Homohexamer; trimer of dimers.</text>
</comment>
<keyword evidence="4 6" id="KW-0501">Molybdenum cofactor biosynthesis</keyword>
<accession>A0A9D2FRX8</accession>
<dbReference type="CDD" id="cd01420">
    <property type="entry name" value="MoaC_PE"/>
    <property type="match status" value="1"/>
</dbReference>
<evidence type="ECO:0000313" key="9">
    <source>
        <dbReference type="Proteomes" id="UP000824056"/>
    </source>
</evidence>
<evidence type="ECO:0000256" key="5">
    <source>
        <dbReference type="ARBA" id="ARBA00023239"/>
    </source>
</evidence>
<dbReference type="NCBIfam" id="TIGR00581">
    <property type="entry name" value="moaC"/>
    <property type="match status" value="1"/>
</dbReference>
<feature type="domain" description="Molybdopterin cofactor biosynthesis C (MoaC)" evidence="7">
    <location>
        <begin position="17"/>
        <end position="152"/>
    </location>
</feature>
<evidence type="ECO:0000259" key="7">
    <source>
        <dbReference type="Pfam" id="PF01967"/>
    </source>
</evidence>
<comment type="caution">
    <text evidence="8">The sequence shown here is derived from an EMBL/GenBank/DDBJ whole genome shotgun (WGS) entry which is preliminary data.</text>
</comment>
<dbReference type="InterPro" id="IPR047594">
    <property type="entry name" value="MoaC_bact/euk"/>
</dbReference>
<reference evidence="8" key="1">
    <citation type="journal article" date="2021" name="PeerJ">
        <title>Extensive microbial diversity within the chicken gut microbiome revealed by metagenomics and culture.</title>
        <authorList>
            <person name="Gilroy R."/>
            <person name="Ravi A."/>
            <person name="Getino M."/>
            <person name="Pursley I."/>
            <person name="Horton D.L."/>
            <person name="Alikhan N.F."/>
            <person name="Baker D."/>
            <person name="Gharbi K."/>
            <person name="Hall N."/>
            <person name="Watson M."/>
            <person name="Adriaenssens E.M."/>
            <person name="Foster-Nyarko E."/>
            <person name="Jarju S."/>
            <person name="Secka A."/>
            <person name="Antonio M."/>
            <person name="Oren A."/>
            <person name="Chaudhuri R.R."/>
            <person name="La Ragione R."/>
            <person name="Hildebrand F."/>
            <person name="Pallen M.J."/>
        </authorList>
    </citation>
    <scope>NUCLEOTIDE SEQUENCE</scope>
    <source>
        <strain evidence="8">1068</strain>
    </source>
</reference>
<proteinExistence type="inferred from homology"/>
<dbReference type="HAMAP" id="MF_01224_B">
    <property type="entry name" value="MoaC_B"/>
    <property type="match status" value="1"/>
</dbReference>
<organism evidence="8 9">
    <name type="scientific">Candidatus Blautia pullicola</name>
    <dbReference type="NCBI Taxonomy" id="2838498"/>
    <lineage>
        <taxon>Bacteria</taxon>
        <taxon>Bacillati</taxon>
        <taxon>Bacillota</taxon>
        <taxon>Clostridia</taxon>
        <taxon>Lachnospirales</taxon>
        <taxon>Lachnospiraceae</taxon>
        <taxon>Blautia</taxon>
    </lineage>
</organism>
<dbReference type="Pfam" id="PF01967">
    <property type="entry name" value="MoaC"/>
    <property type="match status" value="1"/>
</dbReference>
<feature type="active site" evidence="6">
    <location>
        <position position="130"/>
    </location>
</feature>
<evidence type="ECO:0000256" key="1">
    <source>
        <dbReference type="ARBA" id="ARBA00001637"/>
    </source>
</evidence>
<evidence type="ECO:0000256" key="6">
    <source>
        <dbReference type="HAMAP-Rule" id="MF_01224"/>
    </source>
</evidence>
<dbReference type="PANTHER" id="PTHR22960">
    <property type="entry name" value="MOLYBDOPTERIN COFACTOR SYNTHESIS PROTEIN A"/>
    <property type="match status" value="1"/>
</dbReference>
<dbReference type="GO" id="GO:0006777">
    <property type="term" value="P:Mo-molybdopterin cofactor biosynthetic process"/>
    <property type="evidence" value="ECO:0007669"/>
    <property type="project" value="UniProtKB-UniRule"/>
</dbReference>
<evidence type="ECO:0000256" key="2">
    <source>
        <dbReference type="ARBA" id="ARBA00005046"/>
    </source>
</evidence>
<dbReference type="GO" id="GO:0061799">
    <property type="term" value="F:cyclic pyranopterin monophosphate synthase activity"/>
    <property type="evidence" value="ECO:0007669"/>
    <property type="project" value="UniProtKB-UniRule"/>
</dbReference>
<dbReference type="InterPro" id="IPR050105">
    <property type="entry name" value="MoCo_biosynth_MoaA/MoaC"/>
</dbReference>
<dbReference type="NCBIfam" id="NF006870">
    <property type="entry name" value="PRK09364.1"/>
    <property type="match status" value="1"/>
</dbReference>
<dbReference type="InterPro" id="IPR036522">
    <property type="entry name" value="MoaC_sf"/>
</dbReference>
<evidence type="ECO:0000313" key="8">
    <source>
        <dbReference type="EMBL" id="HIZ66239.1"/>
    </source>
</evidence>
<comment type="function">
    <text evidence="6">Catalyzes the conversion of (8S)-3',8-cyclo-7,8-dihydroguanosine 5'-triphosphate to cyclic pyranopterin monophosphate (cPMP).</text>
</comment>